<protein>
    <submittedName>
        <fullName evidence="2">Uncharacterized protein</fullName>
    </submittedName>
</protein>
<proteinExistence type="predicted"/>
<evidence type="ECO:0000313" key="2">
    <source>
        <dbReference type="EMBL" id="CAF9913213.1"/>
    </source>
</evidence>
<organism evidence="2 3">
    <name type="scientific">Imshaugia aleurites</name>
    <dbReference type="NCBI Taxonomy" id="172621"/>
    <lineage>
        <taxon>Eukaryota</taxon>
        <taxon>Fungi</taxon>
        <taxon>Dikarya</taxon>
        <taxon>Ascomycota</taxon>
        <taxon>Pezizomycotina</taxon>
        <taxon>Lecanoromycetes</taxon>
        <taxon>OSLEUM clade</taxon>
        <taxon>Lecanoromycetidae</taxon>
        <taxon>Lecanorales</taxon>
        <taxon>Lecanorineae</taxon>
        <taxon>Parmeliaceae</taxon>
        <taxon>Imshaugia</taxon>
    </lineage>
</organism>
<sequence length="267" mass="26897">MQAYAYCGCYYTIPASLADCANEQLQPQAQVTGTVPPTSTPATAITTTSDMVAIAANTTENPTPPAAALSGVPSPLSTQSTVPISNPAFPNASTIRLASLNPTTPSHDPNTPWTPNAAPATSPEPLTIMLTYTTTLTAAGYTTTATLTSASISTLYTCPDDSDITFPAPAPTPSALTRPPPIGLAPVVSEPLTPLSATVLALSTGAGIGQGTTEYRPSRSPSISISSATAPFVAPSPLSSGVGISGTTAGRNASKVCAACGRRSKIF</sequence>
<dbReference type="EMBL" id="CAJPDT010000011">
    <property type="protein sequence ID" value="CAF9913213.1"/>
    <property type="molecule type" value="Genomic_DNA"/>
</dbReference>
<dbReference type="Proteomes" id="UP000664534">
    <property type="component" value="Unassembled WGS sequence"/>
</dbReference>
<dbReference type="OrthoDB" id="5428474at2759"/>
<evidence type="ECO:0000313" key="3">
    <source>
        <dbReference type="Proteomes" id="UP000664534"/>
    </source>
</evidence>
<reference evidence="2" key="1">
    <citation type="submission" date="2021-03" db="EMBL/GenBank/DDBJ databases">
        <authorList>
            <person name="Tagirdzhanova G."/>
        </authorList>
    </citation>
    <scope>NUCLEOTIDE SEQUENCE</scope>
</reference>
<keyword evidence="3" id="KW-1185">Reference proteome</keyword>
<gene>
    <name evidence="2" type="ORF">IMSHALPRED_000946</name>
</gene>
<name>A0A8H3EZS8_9LECA</name>
<feature type="region of interest" description="Disordered" evidence="1">
    <location>
        <begin position="60"/>
        <end position="80"/>
    </location>
</feature>
<comment type="caution">
    <text evidence="2">The sequence shown here is derived from an EMBL/GenBank/DDBJ whole genome shotgun (WGS) entry which is preliminary data.</text>
</comment>
<dbReference type="AlphaFoldDB" id="A0A8H3EZS8"/>
<evidence type="ECO:0000256" key="1">
    <source>
        <dbReference type="SAM" id="MobiDB-lite"/>
    </source>
</evidence>
<accession>A0A8H3EZS8</accession>